<keyword evidence="1" id="KW-1133">Transmembrane helix</keyword>
<evidence type="ECO:0000256" key="1">
    <source>
        <dbReference type="SAM" id="Phobius"/>
    </source>
</evidence>
<dbReference type="Proteomes" id="UP000057737">
    <property type="component" value="Unassembled WGS sequence"/>
</dbReference>
<gene>
    <name evidence="2" type="ORF">AS156_18805</name>
</gene>
<feature type="transmembrane region" description="Helical" evidence="1">
    <location>
        <begin position="47"/>
        <end position="65"/>
    </location>
</feature>
<dbReference type="EMBL" id="LNCU01000107">
    <property type="protein sequence ID" value="KWV48518.1"/>
    <property type="molecule type" value="Genomic_DNA"/>
</dbReference>
<sequence>MASPSPDDILGHSYSYRISKRHALAAIRVVEMLVAASATMVRVKGVLLLWLMGRIRIIILVMMPVTRFV</sequence>
<accession>A0A109JGF2</accession>
<name>A0A109JGF2_9BRAD</name>
<evidence type="ECO:0000313" key="2">
    <source>
        <dbReference type="EMBL" id="KWV48518.1"/>
    </source>
</evidence>
<protein>
    <submittedName>
        <fullName evidence="2">Uncharacterized protein</fullName>
    </submittedName>
</protein>
<comment type="caution">
    <text evidence="2">The sequence shown here is derived from an EMBL/GenBank/DDBJ whole genome shotgun (WGS) entry which is preliminary data.</text>
</comment>
<reference evidence="2 3" key="1">
    <citation type="submission" date="2015-11" db="EMBL/GenBank/DDBJ databases">
        <title>Draft Genome Sequence of the Strain BR 10303 (Bradyrhizobium sp.) isolated from nodules of Centrolobium paraense.</title>
        <authorList>
            <person name="Zelli J.E."/>
            <person name="Simoes-Araujo J.L."/>
            <person name="Barauna A.C."/>
            <person name="Silva K."/>
        </authorList>
    </citation>
    <scope>NUCLEOTIDE SEQUENCE [LARGE SCALE GENOMIC DNA]</scope>
    <source>
        <strain evidence="2 3">BR 10303</strain>
    </source>
</reference>
<keyword evidence="1" id="KW-0812">Transmembrane</keyword>
<evidence type="ECO:0000313" key="3">
    <source>
        <dbReference type="Proteomes" id="UP000057737"/>
    </source>
</evidence>
<organism evidence="2 3">
    <name type="scientific">Bradyrhizobium macuxiense</name>
    <dbReference type="NCBI Taxonomy" id="1755647"/>
    <lineage>
        <taxon>Bacteria</taxon>
        <taxon>Pseudomonadati</taxon>
        <taxon>Pseudomonadota</taxon>
        <taxon>Alphaproteobacteria</taxon>
        <taxon>Hyphomicrobiales</taxon>
        <taxon>Nitrobacteraceae</taxon>
        <taxon>Bradyrhizobium</taxon>
    </lineage>
</organism>
<keyword evidence="3" id="KW-1185">Reference proteome</keyword>
<keyword evidence="1" id="KW-0472">Membrane</keyword>
<dbReference type="AlphaFoldDB" id="A0A109JGF2"/>
<proteinExistence type="predicted"/>